<evidence type="ECO:0000313" key="6">
    <source>
        <dbReference type="EMBL" id="KAF9528730.1"/>
    </source>
</evidence>
<evidence type="ECO:0000313" key="7">
    <source>
        <dbReference type="Proteomes" id="UP000807306"/>
    </source>
</evidence>
<evidence type="ECO:0000256" key="2">
    <source>
        <dbReference type="ARBA" id="ARBA00022771"/>
    </source>
</evidence>
<dbReference type="PANTHER" id="PTHR28069:SF2">
    <property type="entry name" value="GH20023P"/>
    <property type="match status" value="1"/>
</dbReference>
<dbReference type="PROSITE" id="PS01360">
    <property type="entry name" value="ZF_MYND_1"/>
    <property type="match status" value="1"/>
</dbReference>
<sequence>MTSEIDGRRHLPTLAYIGAVCFRCYKAESPDLRLSKCGKCLRVAYCSTECQKADWKRHKPFCNAWHKLLHDNDQTIAFDSSINSDMSPSALRLRLSKRVETESTYLQQLMGRPLTPVEKNILVWEPSCMACSVTDRLIKRHGLPNRAVKPCLGCAITFSCCEPHWDLIKEVHISTPSQDSVGEFAQCQMNQWLRENEAFSIRVSNNPDPTDPGPFRWFPKRIEEAYTPLQKKNWWDIKEPYIQLMDLDEKSSQKDKDVRFRAVTEALSIPLSILFVMEVLNNGDDDWKRRTTLTIHILGSPDYSVSNNEMYEEILHLVPGIKALKVVFVASGYRQLVPPTSINVVKPLAVCSSCEVIGKKLFNEFCDSTYHSFIQEKGYRFVKPDLCIVFHPRISPETSSGWTLTVELLKKRKVPTIVTAYTRPNAEAEYAFLDSLGVKFVDSLSLRLNPFGALTCRSEPHAVAGFIAANLWFSGAFKG</sequence>
<dbReference type="GO" id="GO:0008270">
    <property type="term" value="F:zinc ion binding"/>
    <property type="evidence" value="ECO:0007669"/>
    <property type="project" value="UniProtKB-KW"/>
</dbReference>
<dbReference type="InterPro" id="IPR046824">
    <property type="entry name" value="Mss51-like_C"/>
</dbReference>
<dbReference type="Pfam" id="PF20179">
    <property type="entry name" value="MSS51_C"/>
    <property type="match status" value="1"/>
</dbReference>
<dbReference type="Gene3D" id="6.10.140.2220">
    <property type="match status" value="1"/>
</dbReference>
<dbReference type="InterPro" id="IPR002893">
    <property type="entry name" value="Znf_MYND"/>
</dbReference>
<keyword evidence="1" id="KW-0479">Metal-binding</keyword>
<feature type="domain" description="MYND-type" evidence="5">
    <location>
        <begin position="21"/>
        <end position="62"/>
    </location>
</feature>
<keyword evidence="2 4" id="KW-0863">Zinc-finger</keyword>
<accession>A0A9P6EGX4</accession>
<keyword evidence="7" id="KW-1185">Reference proteome</keyword>
<dbReference type="Pfam" id="PF01753">
    <property type="entry name" value="zf-MYND"/>
    <property type="match status" value="1"/>
</dbReference>
<comment type="caution">
    <text evidence="6">The sequence shown here is derived from an EMBL/GenBank/DDBJ whole genome shotgun (WGS) entry which is preliminary data.</text>
</comment>
<dbReference type="OrthoDB" id="432970at2759"/>
<name>A0A9P6EGX4_9AGAR</name>
<dbReference type="PANTHER" id="PTHR28069">
    <property type="entry name" value="GH20023P"/>
    <property type="match status" value="1"/>
</dbReference>
<evidence type="ECO:0000256" key="4">
    <source>
        <dbReference type="PROSITE-ProRule" id="PRU00134"/>
    </source>
</evidence>
<gene>
    <name evidence="6" type="ORF">CPB83DRAFT_853654</name>
</gene>
<dbReference type="EMBL" id="MU157850">
    <property type="protein sequence ID" value="KAF9528730.1"/>
    <property type="molecule type" value="Genomic_DNA"/>
</dbReference>
<protein>
    <recommendedName>
        <fullName evidence="5">MYND-type domain-containing protein</fullName>
    </recommendedName>
</protein>
<dbReference type="PROSITE" id="PS50865">
    <property type="entry name" value="ZF_MYND_2"/>
    <property type="match status" value="1"/>
</dbReference>
<dbReference type="SUPFAM" id="SSF144232">
    <property type="entry name" value="HIT/MYND zinc finger-like"/>
    <property type="match status" value="1"/>
</dbReference>
<reference evidence="6" key="1">
    <citation type="submission" date="2020-11" db="EMBL/GenBank/DDBJ databases">
        <authorList>
            <consortium name="DOE Joint Genome Institute"/>
            <person name="Ahrendt S."/>
            <person name="Riley R."/>
            <person name="Andreopoulos W."/>
            <person name="Labutti K."/>
            <person name="Pangilinan J."/>
            <person name="Ruiz-Duenas F.J."/>
            <person name="Barrasa J.M."/>
            <person name="Sanchez-Garcia M."/>
            <person name="Camarero S."/>
            <person name="Miyauchi S."/>
            <person name="Serrano A."/>
            <person name="Linde D."/>
            <person name="Babiker R."/>
            <person name="Drula E."/>
            <person name="Ayuso-Fernandez I."/>
            <person name="Pacheco R."/>
            <person name="Padilla G."/>
            <person name="Ferreira P."/>
            <person name="Barriuso J."/>
            <person name="Kellner H."/>
            <person name="Castanera R."/>
            <person name="Alfaro M."/>
            <person name="Ramirez L."/>
            <person name="Pisabarro A.G."/>
            <person name="Kuo A."/>
            <person name="Tritt A."/>
            <person name="Lipzen A."/>
            <person name="He G."/>
            <person name="Yan M."/>
            <person name="Ng V."/>
            <person name="Cullen D."/>
            <person name="Martin F."/>
            <person name="Rosso M.-N."/>
            <person name="Henrissat B."/>
            <person name="Hibbett D."/>
            <person name="Martinez A.T."/>
            <person name="Grigoriev I.V."/>
        </authorList>
    </citation>
    <scope>NUCLEOTIDE SEQUENCE</scope>
    <source>
        <strain evidence="6">CBS 506.95</strain>
    </source>
</reference>
<dbReference type="Proteomes" id="UP000807306">
    <property type="component" value="Unassembled WGS sequence"/>
</dbReference>
<proteinExistence type="predicted"/>
<evidence type="ECO:0000256" key="3">
    <source>
        <dbReference type="ARBA" id="ARBA00022833"/>
    </source>
</evidence>
<dbReference type="AlphaFoldDB" id="A0A9P6EGX4"/>
<organism evidence="6 7">
    <name type="scientific">Crepidotus variabilis</name>
    <dbReference type="NCBI Taxonomy" id="179855"/>
    <lineage>
        <taxon>Eukaryota</taxon>
        <taxon>Fungi</taxon>
        <taxon>Dikarya</taxon>
        <taxon>Basidiomycota</taxon>
        <taxon>Agaricomycotina</taxon>
        <taxon>Agaricomycetes</taxon>
        <taxon>Agaricomycetidae</taxon>
        <taxon>Agaricales</taxon>
        <taxon>Agaricineae</taxon>
        <taxon>Crepidotaceae</taxon>
        <taxon>Crepidotus</taxon>
    </lineage>
</organism>
<evidence type="ECO:0000259" key="5">
    <source>
        <dbReference type="PROSITE" id="PS50865"/>
    </source>
</evidence>
<keyword evidence="3" id="KW-0862">Zinc</keyword>
<evidence type="ECO:0000256" key="1">
    <source>
        <dbReference type="ARBA" id="ARBA00022723"/>
    </source>
</evidence>